<feature type="compositionally biased region" description="Polar residues" evidence="1">
    <location>
        <begin position="1"/>
        <end position="17"/>
    </location>
</feature>
<keyword evidence="4" id="KW-1185">Reference proteome</keyword>
<feature type="transmembrane region" description="Helical" evidence="2">
    <location>
        <begin position="70"/>
        <end position="95"/>
    </location>
</feature>
<dbReference type="RefSeq" id="WP_207339417.1">
    <property type="nucleotide sequence ID" value="NZ_CP074405.1"/>
</dbReference>
<accession>A0ABX8D320</accession>
<organism evidence="3 4">
    <name type="scientific">Cellulomonas wangleii</name>
    <dbReference type="NCBI Taxonomy" id="2816956"/>
    <lineage>
        <taxon>Bacteria</taxon>
        <taxon>Bacillati</taxon>
        <taxon>Actinomycetota</taxon>
        <taxon>Actinomycetes</taxon>
        <taxon>Micrococcales</taxon>
        <taxon>Cellulomonadaceae</taxon>
        <taxon>Cellulomonas</taxon>
    </lineage>
</organism>
<proteinExistence type="predicted"/>
<evidence type="ECO:0000256" key="1">
    <source>
        <dbReference type="SAM" id="MobiDB-lite"/>
    </source>
</evidence>
<gene>
    <name evidence="3" type="ORF">KG103_15570</name>
</gene>
<evidence type="ECO:0008006" key="5">
    <source>
        <dbReference type="Google" id="ProtNLM"/>
    </source>
</evidence>
<keyword evidence="2" id="KW-0812">Transmembrane</keyword>
<keyword evidence="2" id="KW-0472">Membrane</keyword>
<evidence type="ECO:0000256" key="2">
    <source>
        <dbReference type="SAM" id="Phobius"/>
    </source>
</evidence>
<name>A0ABX8D320_9CELL</name>
<feature type="region of interest" description="Disordered" evidence="1">
    <location>
        <begin position="1"/>
        <end position="21"/>
    </location>
</feature>
<keyword evidence="2" id="KW-1133">Transmembrane helix</keyword>
<dbReference type="Proteomes" id="UP000677804">
    <property type="component" value="Chromosome"/>
</dbReference>
<reference evidence="3 4" key="1">
    <citation type="submission" date="2021-05" db="EMBL/GenBank/DDBJ databases">
        <title>Novel species in genus Cellulomonas.</title>
        <authorList>
            <person name="Zhang G."/>
        </authorList>
    </citation>
    <scope>NUCLEOTIDE SEQUENCE [LARGE SCALE GENOMIC DNA]</scope>
    <source>
        <strain evidence="4">zg-ZUI222</strain>
    </source>
</reference>
<feature type="transmembrane region" description="Helical" evidence="2">
    <location>
        <begin position="28"/>
        <end position="58"/>
    </location>
</feature>
<protein>
    <recommendedName>
        <fullName evidence="5">DUF4190 domain-containing protein</fullName>
    </recommendedName>
</protein>
<sequence length="96" mass="9929">MSQAPYPSYPASDQQDSLPPMPAKRSNLLSIISFPLSAIALLFVPILFGGVAIVLASIAKFSRREPLGTVAFVISIVATVIGIVLGAVVGMMSAVA</sequence>
<evidence type="ECO:0000313" key="3">
    <source>
        <dbReference type="EMBL" id="QVI61843.1"/>
    </source>
</evidence>
<dbReference type="EMBL" id="CP074405">
    <property type="protein sequence ID" value="QVI61843.1"/>
    <property type="molecule type" value="Genomic_DNA"/>
</dbReference>
<evidence type="ECO:0000313" key="4">
    <source>
        <dbReference type="Proteomes" id="UP000677804"/>
    </source>
</evidence>